<feature type="domain" description="UvrD-like helicase ATP-binding" evidence="16">
    <location>
        <begin position="22"/>
        <end position="504"/>
    </location>
</feature>
<dbReference type="InterPro" id="IPR011335">
    <property type="entry name" value="Restrct_endonuc-II-like"/>
</dbReference>
<feature type="domain" description="UvrD-like helicase C-terminal" evidence="17">
    <location>
        <begin position="515"/>
        <end position="796"/>
    </location>
</feature>
<dbReference type="Gene3D" id="3.90.320.10">
    <property type="match status" value="1"/>
</dbReference>
<keyword evidence="6" id="KW-0269">Exonuclease</keyword>
<evidence type="ECO:0000256" key="10">
    <source>
        <dbReference type="ARBA" id="ARBA00023235"/>
    </source>
</evidence>
<keyword evidence="7 15" id="KW-0067">ATP-binding</keyword>
<dbReference type="InterPro" id="IPR014017">
    <property type="entry name" value="DNA_helicase_UvrD-like_C"/>
</dbReference>
<dbReference type="KEGG" id="tse:THMIRHAS_19460"/>
<dbReference type="PANTHER" id="PTHR11070:SF2">
    <property type="entry name" value="ATP-DEPENDENT DNA HELICASE SRS2"/>
    <property type="match status" value="1"/>
</dbReference>
<keyword evidence="10" id="KW-0413">Isomerase</keyword>
<gene>
    <name evidence="18" type="ORF">THMIRHAS_19460</name>
</gene>
<proteinExistence type="predicted"/>
<keyword evidence="4 15" id="KW-0378">Hydrolase</keyword>
<dbReference type="PANTHER" id="PTHR11070">
    <property type="entry name" value="UVRD / RECB / PCRA DNA HELICASE FAMILY MEMBER"/>
    <property type="match status" value="1"/>
</dbReference>
<evidence type="ECO:0000259" key="17">
    <source>
        <dbReference type="PROSITE" id="PS51217"/>
    </source>
</evidence>
<dbReference type="Pfam" id="PF00580">
    <property type="entry name" value="UvrD-helicase"/>
    <property type="match status" value="1"/>
</dbReference>
<evidence type="ECO:0000256" key="12">
    <source>
        <dbReference type="ARBA" id="ARBA00034808"/>
    </source>
</evidence>
<dbReference type="InterPro" id="IPR000212">
    <property type="entry name" value="DNA_helicase_UvrD/REP"/>
</dbReference>
<evidence type="ECO:0000256" key="8">
    <source>
        <dbReference type="ARBA" id="ARBA00023125"/>
    </source>
</evidence>
<evidence type="ECO:0000256" key="3">
    <source>
        <dbReference type="ARBA" id="ARBA00022763"/>
    </source>
</evidence>
<accession>A0A6F8PWQ3</accession>
<keyword evidence="1" id="KW-0540">Nuclease</keyword>
<comment type="catalytic activity">
    <reaction evidence="14">
        <text>ATP + H2O = ADP + phosphate + H(+)</text>
        <dbReference type="Rhea" id="RHEA:13065"/>
        <dbReference type="ChEBI" id="CHEBI:15377"/>
        <dbReference type="ChEBI" id="CHEBI:15378"/>
        <dbReference type="ChEBI" id="CHEBI:30616"/>
        <dbReference type="ChEBI" id="CHEBI:43474"/>
        <dbReference type="ChEBI" id="CHEBI:456216"/>
        <dbReference type="EC" id="5.6.2.4"/>
    </reaction>
</comment>
<keyword evidence="8" id="KW-0238">DNA-binding</keyword>
<dbReference type="InterPro" id="IPR027417">
    <property type="entry name" value="P-loop_NTPase"/>
</dbReference>
<evidence type="ECO:0000256" key="7">
    <source>
        <dbReference type="ARBA" id="ARBA00022840"/>
    </source>
</evidence>
<evidence type="ECO:0000256" key="15">
    <source>
        <dbReference type="PROSITE-ProRule" id="PRU00560"/>
    </source>
</evidence>
<dbReference type="SUPFAM" id="SSF52540">
    <property type="entry name" value="P-loop containing nucleoside triphosphate hydrolases"/>
    <property type="match status" value="1"/>
</dbReference>
<evidence type="ECO:0000256" key="6">
    <source>
        <dbReference type="ARBA" id="ARBA00022839"/>
    </source>
</evidence>
<name>A0A6F8PWQ3_9GAMM</name>
<reference evidence="19" key="1">
    <citation type="submission" date="2019-11" db="EMBL/GenBank/DDBJ databases">
        <title>Isolation and characterization of two novel species in the genus Thiomicrorhabdus.</title>
        <authorList>
            <person name="Mochizuki J."/>
            <person name="Kojima H."/>
            <person name="Fukui M."/>
        </authorList>
    </citation>
    <scope>NUCLEOTIDE SEQUENCE [LARGE SCALE GENOMIC DNA]</scope>
    <source>
        <strain evidence="19">aks77</strain>
    </source>
</reference>
<dbReference type="Proteomes" id="UP000501726">
    <property type="component" value="Chromosome"/>
</dbReference>
<comment type="catalytic activity">
    <reaction evidence="11">
        <text>Couples ATP hydrolysis with the unwinding of duplex DNA by translocating in the 3'-5' direction.</text>
        <dbReference type="EC" id="5.6.2.4"/>
    </reaction>
</comment>
<dbReference type="GO" id="GO:0005829">
    <property type="term" value="C:cytosol"/>
    <property type="evidence" value="ECO:0007669"/>
    <property type="project" value="TreeGrafter"/>
</dbReference>
<dbReference type="EC" id="5.6.2.4" evidence="12"/>
<dbReference type="Gene3D" id="3.40.50.300">
    <property type="entry name" value="P-loop containing nucleotide triphosphate hydrolases"/>
    <property type="match status" value="4"/>
</dbReference>
<dbReference type="GO" id="GO:0004527">
    <property type="term" value="F:exonuclease activity"/>
    <property type="evidence" value="ECO:0007669"/>
    <property type="project" value="UniProtKB-KW"/>
</dbReference>
<evidence type="ECO:0000313" key="18">
    <source>
        <dbReference type="EMBL" id="BBP46573.1"/>
    </source>
</evidence>
<evidence type="ECO:0000256" key="11">
    <source>
        <dbReference type="ARBA" id="ARBA00034617"/>
    </source>
</evidence>
<dbReference type="AlphaFoldDB" id="A0A6F8PWQ3"/>
<dbReference type="Pfam" id="PF13361">
    <property type="entry name" value="UvrD_C"/>
    <property type="match status" value="1"/>
</dbReference>
<dbReference type="SUPFAM" id="SSF52980">
    <property type="entry name" value="Restriction endonuclease-like"/>
    <property type="match status" value="1"/>
</dbReference>
<keyword evidence="5 15" id="KW-0347">Helicase</keyword>
<dbReference type="GO" id="GO:0043138">
    <property type="term" value="F:3'-5' DNA helicase activity"/>
    <property type="evidence" value="ECO:0007669"/>
    <property type="project" value="UniProtKB-EC"/>
</dbReference>
<dbReference type="RefSeq" id="WP_173273340.1">
    <property type="nucleotide sequence ID" value="NZ_AP021889.1"/>
</dbReference>
<keyword evidence="2 15" id="KW-0547">Nucleotide-binding</keyword>
<dbReference type="EMBL" id="AP021889">
    <property type="protein sequence ID" value="BBP46573.1"/>
    <property type="molecule type" value="Genomic_DNA"/>
</dbReference>
<evidence type="ECO:0000256" key="5">
    <source>
        <dbReference type="ARBA" id="ARBA00022806"/>
    </source>
</evidence>
<dbReference type="Pfam" id="PF12705">
    <property type="entry name" value="PDDEXK_1"/>
    <property type="match status" value="1"/>
</dbReference>
<dbReference type="InterPro" id="IPR038726">
    <property type="entry name" value="PDDEXK_AddAB-type"/>
</dbReference>
<keyword evidence="19" id="KW-1185">Reference proteome</keyword>
<dbReference type="GO" id="GO:0033202">
    <property type="term" value="C:DNA helicase complex"/>
    <property type="evidence" value="ECO:0007669"/>
    <property type="project" value="TreeGrafter"/>
</dbReference>
<sequence>MNNMNPTYPDVQQIFALELDGQLDDAQARLQAIDPFHSFIVQAPAGSGKTSLLTQRYLGLLSQVKAPEQIVAMTFTKKAAAEMRERIMKALQLGAHSLAEDAGLVERNTWKLARKALQQDQNLGWQLLNNPNRLRIKTIDGFNSFLVGQMPVLSKMGTQLKLSDKPQQVYQEAVRQVLQEEDFVPLVEPLLMLVNGRYTRAENLLCAMLAKRDQWMDHLQYVDSGAREELQNALKEIVLSELRQHRQSLSKVEALLAEVCDIADYAQHNDQPDLVNIASAWPFAENDTESWRVLAAWVLTKDSKKVRARLTKNEGFPTGKGLAKERKEQMVQVLQGISDADDLQGTLVSALAALKDLPDPHYTDQQWQILQSLMQLLKICAGYLKLVFQSRAEADFIEIAQSASQALGHKDEPTDLALQLDYQIQHLLIDEFQDTSSKQFELVEKLVAGWQEDDARTLFIVGDPMQSIYRFREAEVANFLKAWQGRLGNVALQPLNLTVNFRSQKQVVDWVNHTFQKVLPKNDDMAKGAVKFSKALTQRDDLEPAVFHHWECAGDGQQSERIVEFIVQRLSELRQQEEARNEALYSRKIAILGRSRSHLMVIAQQLKKSAIAFRAVELEALKDRQEVQDCLALSRAFLHLGDRAAWIALLRSPLVGLNLHDLHALIADKPYKTVVFCLEQALQPNGLIDFSRLSAEGQARIMQTWPILQNAIAQLGVHPFSKLIKECWLMLDGALSVENSVALQNVASYFEVLAQFDHDVLGMTLLESLVETLYASADASEASQQIEIMTMHKSKGLEFDTVILPGLNKKPRNKDPELVSWFQFMDTKQKEHLVLAPIDQKGQEKSYLSRLLTQFESHKQQYELGRLLYVACTRAKVQLHLFAELKIQQDTDVTLFAPTKSSMLEALWPAVQTSVVAAIEQQLNSASLDDKPVAMQAPSIAVARLPLQRKGLFAYLAHLDRPQLLKNKNKPDDAPSIASVVTQGVVPETPQPEYWQAENLVSKAAGNLVHKVLEQWARTGIEHVADMALQKQTDFYLRWLQQQGLDAAQTQRAWQKVASCLKNAYENPQMRWALSQSRQHALSEYALQSLNAQGEIEQHIIDYTLIDDDGVRWIIDYKTSACEVCDSAAQRAEFIEMQQQYYAPQLHRYAELFRAQENRPQKLVLYLAAIDVWTEVANHAQ</sequence>
<evidence type="ECO:0000256" key="4">
    <source>
        <dbReference type="ARBA" id="ARBA00022801"/>
    </source>
</evidence>
<organism evidence="18 19">
    <name type="scientific">Thiosulfatimonas sediminis</name>
    <dbReference type="NCBI Taxonomy" id="2675054"/>
    <lineage>
        <taxon>Bacteria</taxon>
        <taxon>Pseudomonadati</taxon>
        <taxon>Pseudomonadota</taxon>
        <taxon>Gammaproteobacteria</taxon>
        <taxon>Thiotrichales</taxon>
        <taxon>Piscirickettsiaceae</taxon>
        <taxon>Thiosulfatimonas</taxon>
    </lineage>
</organism>
<dbReference type="PROSITE" id="PS51198">
    <property type="entry name" value="UVRD_HELICASE_ATP_BIND"/>
    <property type="match status" value="1"/>
</dbReference>
<evidence type="ECO:0000256" key="13">
    <source>
        <dbReference type="ARBA" id="ARBA00034923"/>
    </source>
</evidence>
<evidence type="ECO:0000256" key="9">
    <source>
        <dbReference type="ARBA" id="ARBA00023204"/>
    </source>
</evidence>
<keyword evidence="3" id="KW-0227">DNA damage</keyword>
<dbReference type="InterPro" id="IPR014016">
    <property type="entry name" value="UvrD-like_ATP-bd"/>
</dbReference>
<evidence type="ECO:0000256" key="14">
    <source>
        <dbReference type="ARBA" id="ARBA00048988"/>
    </source>
</evidence>
<dbReference type="GO" id="GO:0003677">
    <property type="term" value="F:DNA binding"/>
    <property type="evidence" value="ECO:0007669"/>
    <property type="project" value="UniProtKB-KW"/>
</dbReference>
<evidence type="ECO:0000313" key="19">
    <source>
        <dbReference type="Proteomes" id="UP000501726"/>
    </source>
</evidence>
<evidence type="ECO:0000256" key="1">
    <source>
        <dbReference type="ARBA" id="ARBA00022722"/>
    </source>
</evidence>
<evidence type="ECO:0000259" key="16">
    <source>
        <dbReference type="PROSITE" id="PS51198"/>
    </source>
</evidence>
<dbReference type="PROSITE" id="PS51217">
    <property type="entry name" value="UVRD_HELICASE_CTER"/>
    <property type="match status" value="1"/>
</dbReference>
<protein>
    <recommendedName>
        <fullName evidence="12">DNA 3'-5' helicase</fullName>
        <ecNumber evidence="12">5.6.2.4</ecNumber>
    </recommendedName>
    <alternativeName>
        <fullName evidence="13">DNA 3'-5' helicase II</fullName>
    </alternativeName>
</protein>
<feature type="binding site" evidence="15">
    <location>
        <begin position="43"/>
        <end position="50"/>
    </location>
    <ligand>
        <name>ATP</name>
        <dbReference type="ChEBI" id="CHEBI:30616"/>
    </ligand>
</feature>
<evidence type="ECO:0000256" key="2">
    <source>
        <dbReference type="ARBA" id="ARBA00022741"/>
    </source>
</evidence>
<keyword evidence="9" id="KW-0234">DNA repair</keyword>
<dbReference type="InterPro" id="IPR011604">
    <property type="entry name" value="PDDEXK-like_dom_sf"/>
</dbReference>
<dbReference type="GO" id="GO:0000725">
    <property type="term" value="P:recombinational repair"/>
    <property type="evidence" value="ECO:0007669"/>
    <property type="project" value="TreeGrafter"/>
</dbReference>
<dbReference type="GO" id="GO:0005524">
    <property type="term" value="F:ATP binding"/>
    <property type="evidence" value="ECO:0007669"/>
    <property type="project" value="UniProtKB-UniRule"/>
</dbReference>